<organism evidence="1 2">
    <name type="scientific">Catharanthus roseus</name>
    <name type="common">Madagascar periwinkle</name>
    <name type="synonym">Vinca rosea</name>
    <dbReference type="NCBI Taxonomy" id="4058"/>
    <lineage>
        <taxon>Eukaryota</taxon>
        <taxon>Viridiplantae</taxon>
        <taxon>Streptophyta</taxon>
        <taxon>Embryophyta</taxon>
        <taxon>Tracheophyta</taxon>
        <taxon>Spermatophyta</taxon>
        <taxon>Magnoliopsida</taxon>
        <taxon>eudicotyledons</taxon>
        <taxon>Gunneridae</taxon>
        <taxon>Pentapetalae</taxon>
        <taxon>asterids</taxon>
        <taxon>lamiids</taxon>
        <taxon>Gentianales</taxon>
        <taxon>Apocynaceae</taxon>
        <taxon>Rauvolfioideae</taxon>
        <taxon>Vinceae</taxon>
        <taxon>Catharanthinae</taxon>
        <taxon>Catharanthus</taxon>
    </lineage>
</organism>
<evidence type="ECO:0000313" key="2">
    <source>
        <dbReference type="Proteomes" id="UP001060085"/>
    </source>
</evidence>
<keyword evidence="2" id="KW-1185">Reference proteome</keyword>
<evidence type="ECO:0000313" key="1">
    <source>
        <dbReference type="EMBL" id="KAI5671764.1"/>
    </source>
</evidence>
<dbReference type="Proteomes" id="UP001060085">
    <property type="component" value="Linkage Group LG03"/>
</dbReference>
<reference evidence="2" key="1">
    <citation type="journal article" date="2023" name="Nat. Plants">
        <title>Single-cell RNA sequencing provides a high-resolution roadmap for understanding the multicellular compartmentation of specialized metabolism.</title>
        <authorList>
            <person name="Sun S."/>
            <person name="Shen X."/>
            <person name="Li Y."/>
            <person name="Li Y."/>
            <person name="Wang S."/>
            <person name="Li R."/>
            <person name="Zhang H."/>
            <person name="Shen G."/>
            <person name="Guo B."/>
            <person name="Wei J."/>
            <person name="Xu J."/>
            <person name="St-Pierre B."/>
            <person name="Chen S."/>
            <person name="Sun C."/>
        </authorList>
    </citation>
    <scope>NUCLEOTIDE SEQUENCE [LARGE SCALE GENOMIC DNA]</scope>
</reference>
<accession>A0ACC0BGF9</accession>
<comment type="caution">
    <text evidence="1">The sequence shown here is derived from an EMBL/GenBank/DDBJ whole genome shotgun (WGS) entry which is preliminary data.</text>
</comment>
<name>A0ACC0BGF9_CATRO</name>
<sequence>MEKSTSCKPLIYSLKNESTKNEIDSDKSFLFHLQEKCLNNGNFANKDNMNLWIVDYGASTHMNCHNRMTDITPIVPCFIHMLNGSSTVAKFEGSVVLSPSLVLTHDLPLLWARFLLFLLLALPLLGRKGILYESSSDPLSSSSDTIELRRIVQSGRTPPISTSLSSSSSDICFYPIA</sequence>
<proteinExistence type="predicted"/>
<protein>
    <submittedName>
        <fullName evidence="1">Uncharacterized protein</fullName>
    </submittedName>
</protein>
<gene>
    <name evidence="1" type="ORF">M9H77_12128</name>
</gene>
<dbReference type="EMBL" id="CM044703">
    <property type="protein sequence ID" value="KAI5671764.1"/>
    <property type="molecule type" value="Genomic_DNA"/>
</dbReference>